<evidence type="ECO:0000313" key="3">
    <source>
        <dbReference type="Proteomes" id="UP001564626"/>
    </source>
</evidence>
<dbReference type="Proteomes" id="UP001564626">
    <property type="component" value="Unassembled WGS sequence"/>
</dbReference>
<dbReference type="Gene3D" id="3.40.50.1820">
    <property type="entry name" value="alpha/beta hydrolase"/>
    <property type="match status" value="1"/>
</dbReference>
<dbReference type="InterPro" id="IPR029058">
    <property type="entry name" value="AB_hydrolase_fold"/>
</dbReference>
<reference evidence="2 3" key="1">
    <citation type="submission" date="2024-08" db="EMBL/GenBank/DDBJ databases">
        <title>Genome mining of Saccharopolyspora cebuensis PGLac3 from Nigerian medicinal plant.</title>
        <authorList>
            <person name="Ezeobiora C.E."/>
            <person name="Igbokwe N.H."/>
            <person name="Amin D.H."/>
            <person name="Mendie U.E."/>
        </authorList>
    </citation>
    <scope>NUCLEOTIDE SEQUENCE [LARGE SCALE GENOMIC DNA]</scope>
    <source>
        <strain evidence="2 3">PGLac3</strain>
    </source>
</reference>
<evidence type="ECO:0000259" key="1">
    <source>
        <dbReference type="Pfam" id="PF00561"/>
    </source>
</evidence>
<dbReference type="EMBL" id="JBGEHV010000001">
    <property type="protein sequence ID" value="MEY8038004.1"/>
    <property type="molecule type" value="Genomic_DNA"/>
</dbReference>
<dbReference type="RefSeq" id="WP_369774484.1">
    <property type="nucleotide sequence ID" value="NZ_JBGEHV010000001.1"/>
</dbReference>
<proteinExistence type="predicted"/>
<accession>A0ABV4CF14</accession>
<keyword evidence="2" id="KW-0378">Hydrolase</keyword>
<sequence length="295" mass="30338">MIAERTTTTSSGVVLWSQSWGRPGDPVVLLVMGANANALGWPDEFVEALVARGLRVIRYDHRDTGRSTHFDITAYGVADLAADAVAVLDGHGVEAAHVVGLSMGGTLGQVLALDHPGRVRSLVLMLTAALDVDFGAALSGARDGEPGGLPVPSSEVVAVLAHRADPVSDVEAALDRRVAEWRVLAGGELPFDAARFRAWERAAIEHAGTARQPSAHGRAVPVPVERGAELARVAVPALVVQGAVDPVNPVPHGAHLAGLIPGARCVTVPGLGHALPAALHPLLVDLVAGHVSAAG</sequence>
<name>A0ABV4CF14_9PSEU</name>
<dbReference type="Pfam" id="PF00561">
    <property type="entry name" value="Abhydrolase_1"/>
    <property type="match status" value="1"/>
</dbReference>
<dbReference type="InterPro" id="IPR000073">
    <property type="entry name" value="AB_hydrolase_1"/>
</dbReference>
<dbReference type="PANTHER" id="PTHR43433">
    <property type="entry name" value="HYDROLASE, ALPHA/BETA FOLD FAMILY PROTEIN"/>
    <property type="match status" value="1"/>
</dbReference>
<dbReference type="InterPro" id="IPR050471">
    <property type="entry name" value="AB_hydrolase"/>
</dbReference>
<protein>
    <submittedName>
        <fullName evidence="2">Alpha/beta fold hydrolase</fullName>
    </submittedName>
</protein>
<dbReference type="PANTHER" id="PTHR43433:SF5">
    <property type="entry name" value="AB HYDROLASE-1 DOMAIN-CONTAINING PROTEIN"/>
    <property type="match status" value="1"/>
</dbReference>
<evidence type="ECO:0000313" key="2">
    <source>
        <dbReference type="EMBL" id="MEY8038004.1"/>
    </source>
</evidence>
<dbReference type="PRINTS" id="PR00111">
    <property type="entry name" value="ABHYDROLASE"/>
</dbReference>
<comment type="caution">
    <text evidence="2">The sequence shown here is derived from an EMBL/GenBank/DDBJ whole genome shotgun (WGS) entry which is preliminary data.</text>
</comment>
<dbReference type="SUPFAM" id="SSF53474">
    <property type="entry name" value="alpha/beta-Hydrolases"/>
    <property type="match status" value="1"/>
</dbReference>
<keyword evidence="3" id="KW-1185">Reference proteome</keyword>
<organism evidence="2 3">
    <name type="scientific">Saccharopolyspora cebuensis</name>
    <dbReference type="NCBI Taxonomy" id="418759"/>
    <lineage>
        <taxon>Bacteria</taxon>
        <taxon>Bacillati</taxon>
        <taxon>Actinomycetota</taxon>
        <taxon>Actinomycetes</taxon>
        <taxon>Pseudonocardiales</taxon>
        <taxon>Pseudonocardiaceae</taxon>
        <taxon>Saccharopolyspora</taxon>
    </lineage>
</organism>
<feature type="domain" description="AB hydrolase-1" evidence="1">
    <location>
        <begin position="26"/>
        <end position="274"/>
    </location>
</feature>
<gene>
    <name evidence="2" type="ORF">AB8O55_01205</name>
</gene>
<dbReference type="GO" id="GO:0016787">
    <property type="term" value="F:hydrolase activity"/>
    <property type="evidence" value="ECO:0007669"/>
    <property type="project" value="UniProtKB-KW"/>
</dbReference>